<dbReference type="CDD" id="cd06529">
    <property type="entry name" value="S24_LexA-like"/>
    <property type="match status" value="1"/>
</dbReference>
<name>A0ABX2BF23_9GAMM</name>
<sequence length="55" mass="6430">MARLGKEWLDGVLFQLDGQVHVKRLQHLPGNRIRVISDNTLYPSYEMDETNSFQI</sequence>
<organism evidence="2 3">
    <name type="scientific">Vreelandella venusta</name>
    <dbReference type="NCBI Taxonomy" id="44935"/>
    <lineage>
        <taxon>Bacteria</taxon>
        <taxon>Pseudomonadati</taxon>
        <taxon>Pseudomonadota</taxon>
        <taxon>Gammaproteobacteria</taxon>
        <taxon>Oceanospirillales</taxon>
        <taxon>Halomonadaceae</taxon>
        <taxon>Vreelandella</taxon>
    </lineage>
</organism>
<keyword evidence="3" id="KW-1185">Reference proteome</keyword>
<feature type="domain" description="Peptidase S24/S26A/S26B/S26C" evidence="1">
    <location>
        <begin position="12"/>
        <end position="55"/>
    </location>
</feature>
<gene>
    <name evidence="2" type="ORF">DDR56_13850</name>
</gene>
<dbReference type="Proteomes" id="UP001318401">
    <property type="component" value="Unassembled WGS sequence"/>
</dbReference>
<proteinExistence type="predicted"/>
<dbReference type="InterPro" id="IPR015927">
    <property type="entry name" value="Peptidase_S24_S26A/B/C"/>
</dbReference>
<reference evidence="2 3" key="1">
    <citation type="submission" date="2018-04" db="EMBL/GenBank/DDBJ databases">
        <authorList>
            <person name="Li G."/>
            <person name="Du W."/>
            <person name="Bai Y."/>
        </authorList>
    </citation>
    <scope>NUCLEOTIDE SEQUENCE [LARGE SCALE GENOMIC DNA]</scope>
    <source>
        <strain evidence="2 3">YYYZ-3</strain>
    </source>
</reference>
<comment type="caution">
    <text evidence="2">The sequence shown here is derived from an EMBL/GenBank/DDBJ whole genome shotgun (WGS) entry which is preliminary data.</text>
</comment>
<accession>A0ABX2BF23</accession>
<evidence type="ECO:0000313" key="3">
    <source>
        <dbReference type="Proteomes" id="UP001318401"/>
    </source>
</evidence>
<dbReference type="InterPro" id="IPR039418">
    <property type="entry name" value="LexA-like"/>
</dbReference>
<evidence type="ECO:0000313" key="2">
    <source>
        <dbReference type="EMBL" id="NPT31649.1"/>
    </source>
</evidence>
<dbReference type="Pfam" id="PF00717">
    <property type="entry name" value="Peptidase_S24"/>
    <property type="match status" value="1"/>
</dbReference>
<dbReference type="Gene3D" id="2.10.109.10">
    <property type="entry name" value="Umud Fragment, subunit A"/>
    <property type="match status" value="1"/>
</dbReference>
<protein>
    <recommendedName>
        <fullName evidence="1">Peptidase S24/S26A/S26B/S26C domain-containing protein</fullName>
    </recommendedName>
</protein>
<evidence type="ECO:0000259" key="1">
    <source>
        <dbReference type="Pfam" id="PF00717"/>
    </source>
</evidence>
<dbReference type="InterPro" id="IPR036286">
    <property type="entry name" value="LexA/Signal_pep-like_sf"/>
</dbReference>
<dbReference type="SUPFAM" id="SSF51306">
    <property type="entry name" value="LexA/Signal peptidase"/>
    <property type="match status" value="1"/>
</dbReference>
<dbReference type="EMBL" id="QDKN01000006">
    <property type="protein sequence ID" value="NPT31649.1"/>
    <property type="molecule type" value="Genomic_DNA"/>
</dbReference>